<dbReference type="GO" id="GO:0000287">
    <property type="term" value="F:magnesium ion binding"/>
    <property type="evidence" value="ECO:0007669"/>
    <property type="project" value="InterPro"/>
</dbReference>
<feature type="domain" description="4'-phosphopantetheinyl transferase N-terminal" evidence="4">
    <location>
        <begin position="51"/>
        <end position="135"/>
    </location>
</feature>
<protein>
    <submittedName>
        <fullName evidence="5">4'-phosphopantetheinyl transferase superfamily protein</fullName>
    </submittedName>
</protein>
<dbReference type="GO" id="GO:0008897">
    <property type="term" value="F:holo-[acyl-carrier-protein] synthase activity"/>
    <property type="evidence" value="ECO:0007669"/>
    <property type="project" value="InterPro"/>
</dbReference>
<dbReference type="Proteomes" id="UP000885822">
    <property type="component" value="Unassembled WGS sequence"/>
</dbReference>
<dbReference type="InterPro" id="IPR055066">
    <property type="entry name" value="AASDHPPT_N"/>
</dbReference>
<evidence type="ECO:0000256" key="2">
    <source>
        <dbReference type="ARBA" id="ARBA00022679"/>
    </source>
</evidence>
<dbReference type="GO" id="GO:0005829">
    <property type="term" value="C:cytosol"/>
    <property type="evidence" value="ECO:0007669"/>
    <property type="project" value="TreeGrafter"/>
</dbReference>
<dbReference type="Pfam" id="PF22624">
    <property type="entry name" value="AASDHPPT_N"/>
    <property type="match status" value="1"/>
</dbReference>
<dbReference type="PANTHER" id="PTHR12215:SF10">
    <property type="entry name" value="L-AMINOADIPATE-SEMIALDEHYDE DEHYDROGENASE-PHOSPHOPANTETHEINYL TRANSFERASE"/>
    <property type="match status" value="1"/>
</dbReference>
<keyword evidence="2 5" id="KW-0808">Transferase</keyword>
<dbReference type="SUPFAM" id="SSF56214">
    <property type="entry name" value="4'-phosphopantetheinyl transferase"/>
    <property type="match status" value="2"/>
</dbReference>
<evidence type="ECO:0000313" key="5">
    <source>
        <dbReference type="EMBL" id="HDK38463.1"/>
    </source>
</evidence>
<dbReference type="Pfam" id="PF01648">
    <property type="entry name" value="ACPS"/>
    <property type="match status" value="1"/>
</dbReference>
<evidence type="ECO:0000259" key="3">
    <source>
        <dbReference type="Pfam" id="PF01648"/>
    </source>
</evidence>
<dbReference type="PANTHER" id="PTHR12215">
    <property type="entry name" value="PHOSPHOPANTETHEINE TRANSFERASE"/>
    <property type="match status" value="1"/>
</dbReference>
<dbReference type="AlphaFoldDB" id="A0A831K3C8"/>
<comment type="caution">
    <text evidence="5">The sequence shown here is derived from an EMBL/GenBank/DDBJ whole genome shotgun (WGS) entry which is preliminary data.</text>
</comment>
<dbReference type="InterPro" id="IPR050559">
    <property type="entry name" value="P-Pant_transferase_sf"/>
</dbReference>
<dbReference type="InterPro" id="IPR008278">
    <property type="entry name" value="4-PPantetheinyl_Trfase_dom"/>
</dbReference>
<dbReference type="Gene3D" id="3.90.470.20">
    <property type="entry name" value="4'-phosphopantetheinyl transferase domain"/>
    <property type="match status" value="2"/>
</dbReference>
<gene>
    <name evidence="5" type="ORF">ENG92_05555</name>
</gene>
<sequence>MIHLLLNQYSHSCPFDIAFYPMHTPHWPERSLTTPNHLTGGEIHVWRFNLDQDWPDETHTLNPTEQQRLSAFKVPLIARRYQHSRNYLRSILASYLHKPPASLEFVITAGGKPQLKQTALQFNLSHSQEWGLLAVSASQPVGIDLEKIRPMKHISAIARRLFPKDIQNQLLHGNEADQQLLFFTQWTAMEARQKALGRGIFESTVDPDSMHCQHFMAAPDFAAVVATEFRHPKPTLKFFNCSPTAYDAA</sequence>
<dbReference type="EMBL" id="DRCV01000244">
    <property type="protein sequence ID" value="HDK38463.1"/>
    <property type="molecule type" value="Genomic_DNA"/>
</dbReference>
<reference evidence="5" key="1">
    <citation type="journal article" date="2020" name="mSystems">
        <title>Genome- and Community-Level Interaction Insights into Carbon Utilization and Element Cycling Functions of Hydrothermarchaeota in Hydrothermal Sediment.</title>
        <authorList>
            <person name="Zhou Z."/>
            <person name="Liu Y."/>
            <person name="Xu W."/>
            <person name="Pan J."/>
            <person name="Luo Z.H."/>
            <person name="Li M."/>
        </authorList>
    </citation>
    <scope>NUCLEOTIDE SEQUENCE [LARGE SCALE GENOMIC DNA]</scope>
    <source>
        <strain evidence="5">HyVt-26</strain>
    </source>
</reference>
<name>A0A831K3C8_9GAMM</name>
<proteinExistence type="inferred from homology"/>
<evidence type="ECO:0000256" key="1">
    <source>
        <dbReference type="ARBA" id="ARBA00010990"/>
    </source>
</evidence>
<dbReference type="GO" id="GO:0019878">
    <property type="term" value="P:lysine biosynthetic process via aminoadipic acid"/>
    <property type="evidence" value="ECO:0007669"/>
    <property type="project" value="TreeGrafter"/>
</dbReference>
<feature type="domain" description="4'-phosphopantetheinyl transferase" evidence="3">
    <location>
        <begin position="140"/>
        <end position="213"/>
    </location>
</feature>
<accession>A0A831K3C8</accession>
<dbReference type="InterPro" id="IPR037143">
    <property type="entry name" value="4-PPantetheinyl_Trfase_dom_sf"/>
</dbReference>
<comment type="similarity">
    <text evidence="1">Belongs to the P-Pant transferase superfamily. Gsp/Sfp/HetI/AcpT family.</text>
</comment>
<organism evidence="5">
    <name type="scientific">Thiolapillus brandeum</name>
    <dbReference type="NCBI Taxonomy" id="1076588"/>
    <lineage>
        <taxon>Bacteria</taxon>
        <taxon>Pseudomonadati</taxon>
        <taxon>Pseudomonadota</taxon>
        <taxon>Gammaproteobacteria</taxon>
        <taxon>Chromatiales</taxon>
        <taxon>Sedimenticolaceae</taxon>
        <taxon>Thiolapillus</taxon>
    </lineage>
</organism>
<evidence type="ECO:0000259" key="4">
    <source>
        <dbReference type="Pfam" id="PF22624"/>
    </source>
</evidence>